<dbReference type="Proteomes" id="UP000294257">
    <property type="component" value="Unassembled WGS sequence"/>
</dbReference>
<evidence type="ECO:0000256" key="2">
    <source>
        <dbReference type="ARBA" id="ARBA00022475"/>
    </source>
</evidence>
<feature type="transmembrane region" description="Helical" evidence="7">
    <location>
        <begin position="120"/>
        <end position="140"/>
    </location>
</feature>
<proteinExistence type="predicted"/>
<evidence type="ECO:0000256" key="3">
    <source>
        <dbReference type="ARBA" id="ARBA00022692"/>
    </source>
</evidence>
<gene>
    <name evidence="9" type="ORF">EV193_11395</name>
</gene>
<evidence type="ECO:0000256" key="5">
    <source>
        <dbReference type="ARBA" id="ARBA00023136"/>
    </source>
</evidence>
<accession>A0A4Q7KDX7</accession>
<keyword evidence="5 7" id="KW-0472">Membrane</keyword>
<evidence type="ECO:0000256" key="6">
    <source>
        <dbReference type="SAM" id="MobiDB-lite"/>
    </source>
</evidence>
<keyword evidence="3 7" id="KW-0812">Transmembrane</keyword>
<dbReference type="GO" id="GO:0005886">
    <property type="term" value="C:plasma membrane"/>
    <property type="evidence" value="ECO:0007669"/>
    <property type="project" value="UniProtKB-SubCell"/>
</dbReference>
<dbReference type="Pfam" id="PF06271">
    <property type="entry name" value="RDD"/>
    <property type="match status" value="1"/>
</dbReference>
<evidence type="ECO:0000313" key="9">
    <source>
        <dbReference type="EMBL" id="RZS32251.1"/>
    </source>
</evidence>
<organism evidence="9 10">
    <name type="scientific">Herbihabitans rhizosphaerae</name>
    <dbReference type="NCBI Taxonomy" id="1872711"/>
    <lineage>
        <taxon>Bacteria</taxon>
        <taxon>Bacillati</taxon>
        <taxon>Actinomycetota</taxon>
        <taxon>Actinomycetes</taxon>
        <taxon>Pseudonocardiales</taxon>
        <taxon>Pseudonocardiaceae</taxon>
        <taxon>Herbihabitans</taxon>
    </lineage>
</organism>
<dbReference type="PANTHER" id="PTHR36115:SF6">
    <property type="entry name" value="PROLINE-RICH ANTIGEN HOMOLOG"/>
    <property type="match status" value="1"/>
</dbReference>
<feature type="region of interest" description="Disordered" evidence="6">
    <location>
        <begin position="1"/>
        <end position="33"/>
    </location>
</feature>
<keyword evidence="2" id="KW-1003">Cell membrane</keyword>
<evidence type="ECO:0000256" key="4">
    <source>
        <dbReference type="ARBA" id="ARBA00022989"/>
    </source>
</evidence>
<dbReference type="InterPro" id="IPR010432">
    <property type="entry name" value="RDD"/>
</dbReference>
<keyword evidence="10" id="KW-1185">Reference proteome</keyword>
<comment type="caution">
    <text evidence="9">The sequence shown here is derived from an EMBL/GenBank/DDBJ whole genome shotgun (WGS) entry which is preliminary data.</text>
</comment>
<feature type="transmembrane region" description="Helical" evidence="7">
    <location>
        <begin position="84"/>
        <end position="108"/>
    </location>
</feature>
<keyword evidence="4 7" id="KW-1133">Transmembrane helix</keyword>
<dbReference type="AlphaFoldDB" id="A0A4Q7KDX7"/>
<dbReference type="PANTHER" id="PTHR36115">
    <property type="entry name" value="PROLINE-RICH ANTIGEN HOMOLOG-RELATED"/>
    <property type="match status" value="1"/>
</dbReference>
<evidence type="ECO:0000259" key="8">
    <source>
        <dbReference type="Pfam" id="PF06271"/>
    </source>
</evidence>
<feature type="transmembrane region" description="Helical" evidence="7">
    <location>
        <begin position="47"/>
        <end position="64"/>
    </location>
</feature>
<evidence type="ECO:0000256" key="1">
    <source>
        <dbReference type="ARBA" id="ARBA00004651"/>
    </source>
</evidence>
<dbReference type="EMBL" id="SGWQ01000013">
    <property type="protein sequence ID" value="RZS32251.1"/>
    <property type="molecule type" value="Genomic_DNA"/>
</dbReference>
<sequence>MTGSWLSGPRAALNEDAGDPDKQKWPGERLGLPQDGPGAVASVARRGGALIVDLIVASLLTGIVTHPNFGDPASMTAHNWWSVLTWSVITVGMVATFGFTPGMGLLGIRVIRMDGAAMVGLVRAIPRTVLSALIVPAVLINWDGRGWHDRAAGTIVVHLR</sequence>
<reference evidence="9 10" key="1">
    <citation type="submission" date="2019-02" db="EMBL/GenBank/DDBJ databases">
        <title>Genomic Encyclopedia of Type Strains, Phase IV (KMG-IV): sequencing the most valuable type-strain genomes for metagenomic binning, comparative biology and taxonomic classification.</title>
        <authorList>
            <person name="Goeker M."/>
        </authorList>
    </citation>
    <scope>NUCLEOTIDE SEQUENCE [LARGE SCALE GENOMIC DNA]</scope>
    <source>
        <strain evidence="9 10">DSM 101727</strain>
    </source>
</reference>
<evidence type="ECO:0000313" key="10">
    <source>
        <dbReference type="Proteomes" id="UP000294257"/>
    </source>
</evidence>
<dbReference type="InterPro" id="IPR051791">
    <property type="entry name" value="Pra-immunoreactive"/>
</dbReference>
<dbReference type="InterPro" id="IPR016795">
    <property type="entry name" value="UCP021697"/>
</dbReference>
<feature type="domain" description="RDD" evidence="8">
    <location>
        <begin position="40"/>
        <end position="153"/>
    </location>
</feature>
<dbReference type="PIRSF" id="PIRSF021697">
    <property type="entry name" value="UCP021697"/>
    <property type="match status" value="1"/>
</dbReference>
<evidence type="ECO:0000256" key="7">
    <source>
        <dbReference type="SAM" id="Phobius"/>
    </source>
</evidence>
<comment type="subcellular location">
    <subcellularLocation>
        <location evidence="1">Cell membrane</location>
        <topology evidence="1">Multi-pass membrane protein</topology>
    </subcellularLocation>
</comment>
<protein>
    <submittedName>
        <fullName evidence="9">RDD family protein</fullName>
    </submittedName>
</protein>
<name>A0A4Q7KDX7_9PSEU</name>